<reference evidence="1 2" key="1">
    <citation type="submission" date="2015-07" db="EMBL/GenBank/DDBJ databases">
        <title>Isolation and Genomic Characterization of a Novel Halophilic Metal-Reducing Deltaproteobacterium from the Deep Subsurface.</title>
        <authorList>
            <person name="Badalamenti J.P."/>
            <person name="Summers Z.M."/>
            <person name="Gralnick J.A."/>
            <person name="Bond D.R."/>
        </authorList>
    </citation>
    <scope>NUCLEOTIDE SEQUENCE [LARGE SCALE GENOMIC DNA]</scope>
    <source>
        <strain evidence="1 2">WTL</strain>
    </source>
</reference>
<dbReference type="AlphaFoldDB" id="A0A0M5IZU5"/>
<name>A0A0M5IZU5_9BACT</name>
<protein>
    <submittedName>
        <fullName evidence="1">Uncharacterized protein</fullName>
    </submittedName>
</protein>
<dbReference type="PATRIC" id="fig|1603606.3.peg.3725"/>
<accession>A0A0M5IZU5</accession>
<dbReference type="EMBL" id="CP010802">
    <property type="protein sequence ID" value="ALC18181.1"/>
    <property type="molecule type" value="Genomic_DNA"/>
</dbReference>
<dbReference type="OrthoDB" id="5405851at2"/>
<evidence type="ECO:0000313" key="2">
    <source>
        <dbReference type="Proteomes" id="UP000057158"/>
    </source>
</evidence>
<keyword evidence="2" id="KW-1185">Reference proteome</keyword>
<proteinExistence type="predicted"/>
<dbReference type="RefSeq" id="WP_053552120.1">
    <property type="nucleotide sequence ID" value="NZ_CP010802.1"/>
</dbReference>
<sequence length="97" mass="10746">MPFGYTPIGEINRSPGRFEGKEIRVRGTVTNLNKLPFLEIKIYTLRDETGEIAVFTESTLPAMGETIVIKAAVKTTAIVGDQSYGLRLEETKKLPAF</sequence>
<evidence type="ECO:0000313" key="1">
    <source>
        <dbReference type="EMBL" id="ALC18181.1"/>
    </source>
</evidence>
<gene>
    <name evidence="1" type="ORF">DSOUD_3465</name>
</gene>
<dbReference type="KEGG" id="des:DSOUD_3465"/>
<dbReference type="Proteomes" id="UP000057158">
    <property type="component" value="Chromosome"/>
</dbReference>
<organism evidence="1 2">
    <name type="scientific">Desulfuromonas soudanensis</name>
    <dbReference type="NCBI Taxonomy" id="1603606"/>
    <lineage>
        <taxon>Bacteria</taxon>
        <taxon>Pseudomonadati</taxon>
        <taxon>Thermodesulfobacteriota</taxon>
        <taxon>Desulfuromonadia</taxon>
        <taxon>Desulfuromonadales</taxon>
        <taxon>Desulfuromonadaceae</taxon>
        <taxon>Desulfuromonas</taxon>
    </lineage>
</organism>